<evidence type="ECO:0000313" key="1">
    <source>
        <dbReference type="EMBL" id="CAL2104422.1"/>
    </source>
</evidence>
<proteinExistence type="predicted"/>
<gene>
    <name evidence="1" type="ORF">T190423A01A_70115</name>
</gene>
<keyword evidence="2" id="KW-1185">Reference proteome</keyword>
<organism evidence="1 2">
    <name type="scientific">Tenacibaculum polynesiense</name>
    <dbReference type="NCBI Taxonomy" id="3137857"/>
    <lineage>
        <taxon>Bacteria</taxon>
        <taxon>Pseudomonadati</taxon>
        <taxon>Bacteroidota</taxon>
        <taxon>Flavobacteriia</taxon>
        <taxon>Flavobacteriales</taxon>
        <taxon>Flavobacteriaceae</taxon>
        <taxon>Tenacibaculum</taxon>
    </lineage>
</organism>
<evidence type="ECO:0008006" key="3">
    <source>
        <dbReference type="Google" id="ProtNLM"/>
    </source>
</evidence>
<name>A0ABP1F7P1_9FLAO</name>
<comment type="caution">
    <text evidence="1">The sequence shown here is derived from an EMBL/GenBank/DDBJ whole genome shotgun (WGS) entry which is preliminary data.</text>
</comment>
<accession>A0ABP1F7P1</accession>
<evidence type="ECO:0000313" key="2">
    <source>
        <dbReference type="Proteomes" id="UP001497527"/>
    </source>
</evidence>
<sequence>MQLNQNVHNQKNQTERMKKLISTLLILTILIGCNSLRKGTKSAISVAGSTWEYSDEDWTYQIEFVENGQIKSTHPNDNTPENDFWKQSHSNIHFEFNDGFSKYDGKMKSIDLITGIGKSTSGKWKWKMKKIK</sequence>
<dbReference type="Proteomes" id="UP001497527">
    <property type="component" value="Unassembled WGS sequence"/>
</dbReference>
<reference evidence="1 2" key="1">
    <citation type="submission" date="2024-05" db="EMBL/GenBank/DDBJ databases">
        <authorList>
            <person name="Duchaud E."/>
        </authorList>
    </citation>
    <scope>NUCLEOTIDE SEQUENCE [LARGE SCALE GENOMIC DNA]</scope>
    <source>
        <strain evidence="1">Ena-SAMPLE-TAB-13-05-2024-13:56:06:370-140308</strain>
    </source>
</reference>
<protein>
    <recommendedName>
        <fullName evidence="3">Lipoprotein</fullName>
    </recommendedName>
</protein>
<dbReference type="EMBL" id="CAXJIO010000016">
    <property type="protein sequence ID" value="CAL2104422.1"/>
    <property type="molecule type" value="Genomic_DNA"/>
</dbReference>